<gene>
    <name evidence="1" type="ORF">KIH16_06635</name>
</gene>
<organism evidence="1 2">
    <name type="scientific">Aminirod propionatiphilus</name>
    <dbReference type="NCBI Taxonomy" id="3415223"/>
    <lineage>
        <taxon>Bacteria</taxon>
        <taxon>Thermotogati</taxon>
        <taxon>Synergistota</taxon>
        <taxon>Synergistia</taxon>
        <taxon>Synergistales</taxon>
        <taxon>Aminiphilaceae</taxon>
        <taxon>Aminirod</taxon>
    </lineage>
</organism>
<reference evidence="1" key="1">
    <citation type="submission" date="2021-05" db="EMBL/GenBank/DDBJ databases">
        <title>An isolated secondary fermenter in methanogenic hydrocarbon-degrading communities.</title>
        <authorList>
            <person name="Liu Y.-F."/>
            <person name="Liu Z.-l."/>
        </authorList>
    </citation>
    <scope>NUCLEOTIDE SEQUENCE</scope>
    <source>
        <strain evidence="1">L-13</strain>
    </source>
</reference>
<protein>
    <submittedName>
        <fullName evidence="1">Glycogen debranching enzyme N-terminal domain-containing protein</fullName>
    </submittedName>
</protein>
<evidence type="ECO:0000313" key="1">
    <source>
        <dbReference type="EMBL" id="QVL37405.1"/>
    </source>
</evidence>
<keyword evidence="2" id="KW-1185">Reference proteome</keyword>
<sequence length="654" mass="74660">MYLGKPDINSYEKGADREYFISNGNKNYSFNTIIGANTRKNHGLYVSFDNVKSKLLVHVAKIEEIINIDGKKYNLSTNKYLNSVFPEGYRYLQEFYTNPFPVFLYVIHSVMIKKTILMPPDSDVLLVNYEIISSPNAIEIEIRPLMAHREVDLKIASSQDRNFQVSQIHDNLMISSDMTSTFLNITSGVWSGSNKTYENIIYDKDELEGDSFVDKYWSAGYFSIKATEGKAFSFIVSKNEINLDFDSIRKIENKTRLSVNKSSYNLRGKTLNDLTRDLMSSASCLIHKENGIYSIISGYPSFQENSFNTFMSLPGLLLSSDKIEIADKIFDKWIGLSKANNGVVPLSVDEKSHASPSGDAGLVLVYSLGKYVDKVGSIDKIKLNWNEIKSFMDNYFEENDRIGLTQDDSGLLRLIDNNYRSDWMNSKINNQYIVNRKGYLIESNAFFYNALKTMEMFSLELDDKSSALFYSNNAKQVASSLLDVFWNVDGAFLCDWVDGGYQEKTIRPNQIFAISLPYTALSPDKGVAVLQNCWNHLYTTFGLRSLDPRDDHFKGRFEGRSDQRLKARYRGMAWPWLLGQFISAFMRYYPKRPDIALTFTRPFVSHLSRGCLGGVAEFFDGTMPYNPHGDFLSALSVGELLRVLDEDLLEFDRL</sequence>
<name>A0ACD1DZ81_9BACT</name>
<dbReference type="EMBL" id="CP074691">
    <property type="protein sequence ID" value="QVL37405.1"/>
    <property type="molecule type" value="Genomic_DNA"/>
</dbReference>
<dbReference type="Proteomes" id="UP000682204">
    <property type="component" value="Chromosome"/>
</dbReference>
<accession>A0ACD1DZ81</accession>
<evidence type="ECO:0000313" key="2">
    <source>
        <dbReference type="Proteomes" id="UP000682204"/>
    </source>
</evidence>
<proteinExistence type="predicted"/>